<accession>A0A2P8D669</accession>
<feature type="chain" id="PRO_5015178647" evidence="1">
    <location>
        <begin position="22"/>
        <end position="159"/>
    </location>
</feature>
<protein>
    <submittedName>
        <fullName evidence="2">Uncharacterized protein DUF4920</fullName>
    </submittedName>
</protein>
<evidence type="ECO:0000313" key="2">
    <source>
        <dbReference type="EMBL" id="PSK92725.1"/>
    </source>
</evidence>
<name>A0A2P8D669_9BACT</name>
<evidence type="ECO:0000313" key="3">
    <source>
        <dbReference type="Proteomes" id="UP000240572"/>
    </source>
</evidence>
<gene>
    <name evidence="2" type="ORF">B0I18_103307</name>
</gene>
<proteinExistence type="predicted"/>
<dbReference type="Pfam" id="PF16267">
    <property type="entry name" value="DUF4920"/>
    <property type="match status" value="1"/>
</dbReference>
<sequence length="159" mass="17467">MKKLLILSTLFLSLAGTTAMAQSNGNKKAYGAAFKQAEAIASPGRLDVMMKGKEKLENIQLSGYISEVCQKEGCWLRLRTNKSIEDDMFVKMKDHAFLLPKDIAGKSAIINGTVVKKVQSVAEQQHYLEDAGASKEEIAKITQPKETYQMQATGVVLLD</sequence>
<dbReference type="AlphaFoldDB" id="A0A2P8D669"/>
<organism evidence="2 3">
    <name type="scientific">Taibaiella chishuiensis</name>
    <dbReference type="NCBI Taxonomy" id="1434707"/>
    <lineage>
        <taxon>Bacteria</taxon>
        <taxon>Pseudomonadati</taxon>
        <taxon>Bacteroidota</taxon>
        <taxon>Chitinophagia</taxon>
        <taxon>Chitinophagales</taxon>
        <taxon>Chitinophagaceae</taxon>
        <taxon>Taibaiella</taxon>
    </lineage>
</organism>
<keyword evidence="1" id="KW-0732">Signal</keyword>
<evidence type="ECO:0000256" key="1">
    <source>
        <dbReference type="SAM" id="SignalP"/>
    </source>
</evidence>
<dbReference type="RefSeq" id="WP_106522904.1">
    <property type="nucleotide sequence ID" value="NZ_PYGD01000003.1"/>
</dbReference>
<comment type="caution">
    <text evidence="2">The sequence shown here is derived from an EMBL/GenBank/DDBJ whole genome shotgun (WGS) entry which is preliminary data.</text>
</comment>
<feature type="signal peptide" evidence="1">
    <location>
        <begin position="1"/>
        <end position="21"/>
    </location>
</feature>
<dbReference type="OrthoDB" id="129527at2"/>
<reference evidence="2 3" key="1">
    <citation type="submission" date="2018-03" db="EMBL/GenBank/DDBJ databases">
        <title>Genomic Encyclopedia of Type Strains, Phase III (KMG-III): the genomes of soil and plant-associated and newly described type strains.</title>
        <authorList>
            <person name="Whitman W."/>
        </authorList>
    </citation>
    <scope>NUCLEOTIDE SEQUENCE [LARGE SCALE GENOMIC DNA]</scope>
    <source>
        <strain evidence="2 3">CGMCC 1.12700</strain>
    </source>
</reference>
<dbReference type="InterPro" id="IPR032577">
    <property type="entry name" value="DUF4920"/>
</dbReference>
<keyword evidence="3" id="KW-1185">Reference proteome</keyword>
<dbReference type="Proteomes" id="UP000240572">
    <property type="component" value="Unassembled WGS sequence"/>
</dbReference>
<dbReference type="EMBL" id="PYGD01000003">
    <property type="protein sequence ID" value="PSK92725.1"/>
    <property type="molecule type" value="Genomic_DNA"/>
</dbReference>